<comment type="caution">
    <text evidence="1">The sequence shown here is derived from an EMBL/GenBank/DDBJ whole genome shotgun (WGS) entry which is preliminary data.</text>
</comment>
<evidence type="ECO:0008006" key="3">
    <source>
        <dbReference type="Google" id="ProtNLM"/>
    </source>
</evidence>
<reference evidence="1 2" key="1">
    <citation type="journal article" date="2020" name="Sci. Rep.">
        <title>A novel cyanobacterial geosmin producer, revising GeoA distribution and dispersion patterns in Bacteria.</title>
        <authorList>
            <person name="Churro C."/>
            <person name="Semedo-Aguiar A.P."/>
            <person name="Silva A.D."/>
            <person name="Pereira-Leal J.B."/>
            <person name="Leite R.B."/>
        </authorList>
    </citation>
    <scope>NUCLEOTIDE SEQUENCE [LARGE SCALE GENOMIC DNA]</scope>
    <source>
        <strain evidence="1 2">IPMA8</strain>
    </source>
</reference>
<evidence type="ECO:0000313" key="2">
    <source>
        <dbReference type="Proteomes" id="UP000702425"/>
    </source>
</evidence>
<dbReference type="SUPFAM" id="SSF53756">
    <property type="entry name" value="UDP-Glycosyltransferase/glycogen phosphorylase"/>
    <property type="match status" value="1"/>
</dbReference>
<evidence type="ECO:0000313" key="1">
    <source>
        <dbReference type="EMBL" id="NQE35389.1"/>
    </source>
</evidence>
<dbReference type="RefSeq" id="WP_172188746.1">
    <property type="nucleotide sequence ID" value="NZ_CAWPPK010000268.1"/>
</dbReference>
<proteinExistence type="predicted"/>
<organism evidence="1 2">
    <name type="scientific">Microcoleus asticus IPMA8</name>
    <dbReference type="NCBI Taxonomy" id="2563858"/>
    <lineage>
        <taxon>Bacteria</taxon>
        <taxon>Bacillati</taxon>
        <taxon>Cyanobacteriota</taxon>
        <taxon>Cyanophyceae</taxon>
        <taxon>Oscillatoriophycideae</taxon>
        <taxon>Oscillatoriales</taxon>
        <taxon>Microcoleaceae</taxon>
        <taxon>Microcoleus</taxon>
        <taxon>Microcoleus asticus</taxon>
    </lineage>
</organism>
<dbReference type="Proteomes" id="UP000702425">
    <property type="component" value="Unassembled WGS sequence"/>
</dbReference>
<dbReference type="EMBL" id="SRRZ01000054">
    <property type="protein sequence ID" value="NQE35389.1"/>
    <property type="molecule type" value="Genomic_DNA"/>
</dbReference>
<protein>
    <recommendedName>
        <fullName evidence="3">Glycosyltransferase</fullName>
    </recommendedName>
</protein>
<name>A0ABX2CYK7_9CYAN</name>
<keyword evidence="2" id="KW-1185">Reference proteome</keyword>
<accession>A0ABX2CYK7</accession>
<gene>
    <name evidence="1" type="ORF">E5S67_03120</name>
</gene>
<sequence length="108" mass="12122">MTGIFSLSYPKSATPRIVYDDAYSQVVPILASNTDRLRDCIHNHKTGVIVNSNDAVALADSIEWSGQNLPQLQSMGKASLQQAHSMTHQEMHRSRWQLLLRMLQSSKV</sequence>
<dbReference type="Gene3D" id="3.40.50.2000">
    <property type="entry name" value="Glycogen Phosphorylase B"/>
    <property type="match status" value="1"/>
</dbReference>